<keyword evidence="4 7" id="KW-0472">Membrane</keyword>
<evidence type="ECO:0000256" key="2">
    <source>
        <dbReference type="ARBA" id="ARBA00022692"/>
    </source>
</evidence>
<keyword evidence="2 7" id="KW-0812">Transmembrane</keyword>
<comment type="caution">
    <text evidence="8">The sequence shown here is derived from an EMBL/GenBank/DDBJ whole genome shotgun (WGS) entry which is preliminary data.</text>
</comment>
<dbReference type="RefSeq" id="WP_184743887.1">
    <property type="nucleotide sequence ID" value="NZ_JACHGJ010000001.1"/>
</dbReference>
<dbReference type="GO" id="GO:0005886">
    <property type="term" value="C:plasma membrane"/>
    <property type="evidence" value="ECO:0007669"/>
    <property type="project" value="UniProtKB-UniRule"/>
</dbReference>
<dbReference type="GO" id="GO:0071555">
    <property type="term" value="P:cell wall organization"/>
    <property type="evidence" value="ECO:0007669"/>
    <property type="project" value="UniProtKB-KW"/>
</dbReference>
<dbReference type="EMBL" id="JACHGJ010000001">
    <property type="protein sequence ID" value="MBB6479096.1"/>
    <property type="molecule type" value="Genomic_DNA"/>
</dbReference>
<dbReference type="PANTHER" id="PTHR30518:SF2">
    <property type="entry name" value="ENDOLYTIC MUREIN TRANSGLYCOSYLASE"/>
    <property type="match status" value="1"/>
</dbReference>
<keyword evidence="9" id="KW-1185">Reference proteome</keyword>
<dbReference type="GO" id="GO:0008932">
    <property type="term" value="F:lytic endotransglycosylase activity"/>
    <property type="evidence" value="ECO:0007669"/>
    <property type="project" value="UniProtKB-UniRule"/>
</dbReference>
<dbReference type="NCBIfam" id="TIGR00247">
    <property type="entry name" value="endolytic transglycosylase MltG"/>
    <property type="match status" value="1"/>
</dbReference>
<keyword evidence="3 7" id="KW-1133">Transmembrane helix</keyword>
<reference evidence="8 9" key="1">
    <citation type="submission" date="2020-08" db="EMBL/GenBank/DDBJ databases">
        <title>Genomic Encyclopedia of Type Strains, Phase IV (KMG-IV): sequencing the most valuable type-strain genomes for metagenomic binning, comparative biology and taxonomic classification.</title>
        <authorList>
            <person name="Goeker M."/>
        </authorList>
    </citation>
    <scope>NUCLEOTIDE SEQUENCE [LARGE SCALE GENOMIC DNA]</scope>
    <source>
        <strain evidence="8 9">DSM 2461</strain>
    </source>
</reference>
<dbReference type="Gene3D" id="3.30.1490.480">
    <property type="entry name" value="Endolytic murein transglycosylase"/>
    <property type="match status" value="1"/>
</dbReference>
<feature type="site" description="Important for catalytic activity" evidence="7">
    <location>
        <position position="219"/>
    </location>
</feature>
<evidence type="ECO:0000256" key="4">
    <source>
        <dbReference type="ARBA" id="ARBA00023136"/>
    </source>
</evidence>
<comment type="similarity">
    <text evidence="7">Belongs to the transglycosylase MltG family.</text>
</comment>
<dbReference type="InterPro" id="IPR003770">
    <property type="entry name" value="MLTG-like"/>
</dbReference>
<comment type="function">
    <text evidence="7">Functions as a peptidoglycan terminase that cleaves nascent peptidoglycan strands endolytically to terminate their elongation.</text>
</comment>
<dbReference type="Proteomes" id="UP000587760">
    <property type="component" value="Unassembled WGS sequence"/>
</dbReference>
<protein>
    <recommendedName>
        <fullName evidence="7">Endolytic murein transglycosylase</fullName>
        <ecNumber evidence="7">4.2.2.29</ecNumber>
    </recommendedName>
    <alternativeName>
        <fullName evidence="7">Peptidoglycan lytic transglycosylase</fullName>
    </alternativeName>
    <alternativeName>
        <fullName evidence="7">Peptidoglycan polymerization terminase</fullName>
    </alternativeName>
</protein>
<evidence type="ECO:0000256" key="1">
    <source>
        <dbReference type="ARBA" id="ARBA00022475"/>
    </source>
</evidence>
<evidence type="ECO:0000256" key="3">
    <source>
        <dbReference type="ARBA" id="ARBA00022989"/>
    </source>
</evidence>
<keyword evidence="5 7" id="KW-0456">Lyase</keyword>
<comment type="catalytic activity">
    <reaction evidence="7">
        <text>a peptidoglycan chain = a peptidoglycan chain with N-acetyl-1,6-anhydromuramyl-[peptide] at the reducing end + a peptidoglycan chain with N-acetylglucosamine at the non-reducing end.</text>
        <dbReference type="EC" id="4.2.2.29"/>
    </reaction>
</comment>
<evidence type="ECO:0000256" key="5">
    <source>
        <dbReference type="ARBA" id="ARBA00023239"/>
    </source>
</evidence>
<dbReference type="GO" id="GO:0009252">
    <property type="term" value="P:peptidoglycan biosynthetic process"/>
    <property type="evidence" value="ECO:0007669"/>
    <property type="project" value="UniProtKB-UniRule"/>
</dbReference>
<evidence type="ECO:0000256" key="7">
    <source>
        <dbReference type="HAMAP-Rule" id="MF_02065"/>
    </source>
</evidence>
<gene>
    <name evidence="7" type="primary">mltG</name>
    <name evidence="8" type="ORF">HNR50_000729</name>
</gene>
<accession>A0A841R5J4</accession>
<dbReference type="Gene3D" id="3.30.160.60">
    <property type="entry name" value="Classic Zinc Finger"/>
    <property type="match status" value="1"/>
</dbReference>
<evidence type="ECO:0000256" key="6">
    <source>
        <dbReference type="ARBA" id="ARBA00023316"/>
    </source>
</evidence>
<proteinExistence type="inferred from homology"/>
<name>A0A841R5J4_9SPIO</name>
<keyword evidence="6 7" id="KW-0961">Cell wall biogenesis/degradation</keyword>
<keyword evidence="1 7" id="KW-1003">Cell membrane</keyword>
<dbReference type="AlphaFoldDB" id="A0A841R5J4"/>
<dbReference type="HAMAP" id="MF_02065">
    <property type="entry name" value="MltG"/>
    <property type="match status" value="1"/>
</dbReference>
<dbReference type="PANTHER" id="PTHR30518">
    <property type="entry name" value="ENDOLYTIC MUREIN TRANSGLYCOSYLASE"/>
    <property type="match status" value="1"/>
</dbReference>
<sequence>MKIFRVMAATFVLLFVIAAGTAVVLAFYLNSSPDPESDESVVFSVDEGASFNTIVSNLENAGLVRSGLFLKIYNKVTGSGILIKKGSYNIAESLTSLEIIGQLEEGKQKLLAVVIPEGVTSGRMDEIFARAGVTGSGEFRAAVSDGTYLEKYGIESETLEGFLFPDTYSFQKDYPAEKVAEHMVNVFFDKLEEVYPDYAMLTGEQIYEKVILSSIIEREYRVPEEAPKMASVFYNRIDQGWPLQSCATIVYIITEEQNRPHPERILFTDLEIDSKFNTYENRGLPPAPISNPGGVALNAVFNPAQTDYMFFVVDDIEKGTHIFTKSLSDHNKARADYISNFRSK</sequence>
<dbReference type="Pfam" id="PF02618">
    <property type="entry name" value="YceG"/>
    <property type="match status" value="1"/>
</dbReference>
<evidence type="ECO:0000313" key="9">
    <source>
        <dbReference type="Proteomes" id="UP000587760"/>
    </source>
</evidence>
<dbReference type="CDD" id="cd08010">
    <property type="entry name" value="MltG_like"/>
    <property type="match status" value="1"/>
</dbReference>
<evidence type="ECO:0000313" key="8">
    <source>
        <dbReference type="EMBL" id="MBB6479096.1"/>
    </source>
</evidence>
<organism evidence="8 9">
    <name type="scientific">Spirochaeta isovalerica</name>
    <dbReference type="NCBI Taxonomy" id="150"/>
    <lineage>
        <taxon>Bacteria</taxon>
        <taxon>Pseudomonadati</taxon>
        <taxon>Spirochaetota</taxon>
        <taxon>Spirochaetia</taxon>
        <taxon>Spirochaetales</taxon>
        <taxon>Spirochaetaceae</taxon>
        <taxon>Spirochaeta</taxon>
    </lineage>
</organism>
<dbReference type="EC" id="4.2.2.29" evidence="7"/>